<proteinExistence type="predicted"/>
<reference evidence="2 3" key="1">
    <citation type="submission" date="2017-06" db="EMBL/GenBank/DDBJ databases">
        <title>Genome sequence of Bacillus sonorensis strain SRCM101395.</title>
        <authorList>
            <person name="Cho S.H."/>
        </authorList>
    </citation>
    <scope>NUCLEOTIDE SEQUENCE [LARGE SCALE GENOMIC DNA]</scope>
    <source>
        <strain evidence="2 3">SRCM101395</strain>
    </source>
</reference>
<gene>
    <name evidence="2" type="ORF">S101395_04762</name>
</gene>
<dbReference type="Proteomes" id="UP000196877">
    <property type="component" value="Chromosome"/>
</dbReference>
<dbReference type="SUPFAM" id="SSF54593">
    <property type="entry name" value="Glyoxalase/Bleomycin resistance protein/Dihydroxybiphenyl dioxygenase"/>
    <property type="match status" value="1"/>
</dbReference>
<dbReference type="Gene3D" id="3.10.180.10">
    <property type="entry name" value="2,3-Dihydroxybiphenyl 1,2-Dioxygenase, domain 1"/>
    <property type="match status" value="1"/>
</dbReference>
<dbReference type="CDD" id="cd06587">
    <property type="entry name" value="VOC"/>
    <property type="match status" value="1"/>
</dbReference>
<protein>
    <recommendedName>
        <fullName evidence="1">Glyoxalase/fosfomycin resistance/dioxygenase domain-containing protein</fullName>
    </recommendedName>
</protein>
<accession>A0ABM6LPA5</accession>
<sequence length="119" mass="13866">MQVIKSYIRLYTDDLDSAMSFYENLLDCKTEFRFRYREMDLEIAAVGHFLILEGSPKALEPFLETKATLIVDSVEEFKERLLENGSEVVRDIKEVPTGKNMTMKHPDGSTIEYVQFFNQ</sequence>
<dbReference type="InterPro" id="IPR029068">
    <property type="entry name" value="Glyas_Bleomycin-R_OHBP_Dase"/>
</dbReference>
<dbReference type="EMBL" id="CP021920">
    <property type="protein sequence ID" value="ASB91250.1"/>
    <property type="molecule type" value="Genomic_DNA"/>
</dbReference>
<keyword evidence="3" id="KW-1185">Reference proteome</keyword>
<organism evidence="2 3">
    <name type="scientific">Bacillus sonorensis</name>
    <dbReference type="NCBI Taxonomy" id="119858"/>
    <lineage>
        <taxon>Bacteria</taxon>
        <taxon>Bacillati</taxon>
        <taxon>Bacillota</taxon>
        <taxon>Bacilli</taxon>
        <taxon>Bacillales</taxon>
        <taxon>Bacillaceae</taxon>
        <taxon>Bacillus</taxon>
    </lineage>
</organism>
<dbReference type="Pfam" id="PF00903">
    <property type="entry name" value="Glyoxalase"/>
    <property type="match status" value="1"/>
</dbReference>
<evidence type="ECO:0000313" key="2">
    <source>
        <dbReference type="EMBL" id="ASB91250.1"/>
    </source>
</evidence>
<evidence type="ECO:0000259" key="1">
    <source>
        <dbReference type="Pfam" id="PF00903"/>
    </source>
</evidence>
<dbReference type="InterPro" id="IPR004360">
    <property type="entry name" value="Glyas_Fos-R_dOase_dom"/>
</dbReference>
<name>A0ABM6LPA5_9BACI</name>
<feature type="domain" description="Glyoxalase/fosfomycin resistance/dioxygenase" evidence="1">
    <location>
        <begin position="7"/>
        <end position="113"/>
    </location>
</feature>
<evidence type="ECO:0000313" key="3">
    <source>
        <dbReference type="Proteomes" id="UP000196877"/>
    </source>
</evidence>